<dbReference type="InterPro" id="IPR043519">
    <property type="entry name" value="NT_sf"/>
</dbReference>
<dbReference type="Gene3D" id="3.30.210.10">
    <property type="entry name" value="DNA polymerase, thumb domain"/>
    <property type="match status" value="1"/>
</dbReference>
<accession>A0A2M6XBT7</accession>
<evidence type="ECO:0000259" key="9">
    <source>
        <dbReference type="SMART" id="SM00483"/>
    </source>
</evidence>
<keyword evidence="3" id="KW-0548">Nucleotidyltransferase</keyword>
<evidence type="ECO:0000259" key="8">
    <source>
        <dbReference type="SMART" id="SM00481"/>
    </source>
</evidence>
<dbReference type="PANTHER" id="PTHR36928">
    <property type="entry name" value="PHOSPHATASE YCDX-RELATED"/>
    <property type="match status" value="1"/>
</dbReference>
<dbReference type="Proteomes" id="UP000228996">
    <property type="component" value="Unassembled WGS sequence"/>
</dbReference>
<dbReference type="PRINTS" id="PR00870">
    <property type="entry name" value="DNAPOLXBETA"/>
</dbReference>
<dbReference type="PIRSF" id="PIRSF005047">
    <property type="entry name" value="UCP005047_YshC"/>
    <property type="match status" value="1"/>
</dbReference>
<keyword evidence="6" id="KW-0234">DNA repair</keyword>
<dbReference type="InterPro" id="IPR022311">
    <property type="entry name" value="PolX-like"/>
</dbReference>
<dbReference type="GO" id="GO:0006281">
    <property type="term" value="P:DNA repair"/>
    <property type="evidence" value="ECO:0007669"/>
    <property type="project" value="UniProtKB-KW"/>
</dbReference>
<feature type="domain" description="Polymerase/histidinol phosphatase N-terminal" evidence="8">
    <location>
        <begin position="362"/>
        <end position="454"/>
    </location>
</feature>
<dbReference type="GO" id="GO:0003887">
    <property type="term" value="F:DNA-directed DNA polymerase activity"/>
    <property type="evidence" value="ECO:0007669"/>
    <property type="project" value="UniProtKB-KW"/>
</dbReference>
<dbReference type="Pfam" id="PF14520">
    <property type="entry name" value="HHH_5"/>
    <property type="match status" value="1"/>
</dbReference>
<dbReference type="InterPro" id="IPR003141">
    <property type="entry name" value="Pol/His_phosphatase_N"/>
</dbReference>
<evidence type="ECO:0000256" key="7">
    <source>
        <dbReference type="ARBA" id="ARBA00049244"/>
    </source>
</evidence>
<dbReference type="InterPro" id="IPR016195">
    <property type="entry name" value="Pol/histidinol_Pase-like"/>
</dbReference>
<dbReference type="GO" id="GO:0042578">
    <property type="term" value="F:phosphoric ester hydrolase activity"/>
    <property type="evidence" value="ECO:0007669"/>
    <property type="project" value="TreeGrafter"/>
</dbReference>
<feature type="domain" description="DNA-directed DNA polymerase X" evidence="9">
    <location>
        <begin position="5"/>
        <end position="338"/>
    </location>
</feature>
<organism evidence="10 11">
    <name type="scientific">Candidatus Shapirobacteria bacterium CG08_land_8_20_14_0_20_39_18</name>
    <dbReference type="NCBI Taxonomy" id="1974883"/>
    <lineage>
        <taxon>Bacteria</taxon>
        <taxon>Candidatus Shapironibacteriota</taxon>
    </lineage>
</organism>
<protein>
    <recommendedName>
        <fullName evidence="1">DNA-directed DNA polymerase</fullName>
        <ecNumber evidence="1">2.7.7.7</ecNumber>
    </recommendedName>
</protein>
<dbReference type="SUPFAM" id="SSF89550">
    <property type="entry name" value="PHP domain-like"/>
    <property type="match status" value="1"/>
</dbReference>
<evidence type="ECO:0000256" key="6">
    <source>
        <dbReference type="ARBA" id="ARBA00023204"/>
    </source>
</evidence>
<dbReference type="SMART" id="SM00481">
    <property type="entry name" value="POLIIIAc"/>
    <property type="match status" value="1"/>
</dbReference>
<gene>
    <name evidence="10" type="ORF">COT44_04525</name>
</gene>
<dbReference type="SUPFAM" id="SSF47802">
    <property type="entry name" value="DNA polymerase beta, N-terminal domain-like"/>
    <property type="match status" value="1"/>
</dbReference>
<dbReference type="GO" id="GO:0005829">
    <property type="term" value="C:cytosol"/>
    <property type="evidence" value="ECO:0007669"/>
    <property type="project" value="TreeGrafter"/>
</dbReference>
<dbReference type="SMART" id="SM00483">
    <property type="entry name" value="POLXc"/>
    <property type="match status" value="1"/>
</dbReference>
<dbReference type="InterPro" id="IPR027421">
    <property type="entry name" value="DNA_pol_lamdba_lyase_dom_sf"/>
</dbReference>
<dbReference type="InterPro" id="IPR037160">
    <property type="entry name" value="DNA_Pol_thumb_sf"/>
</dbReference>
<comment type="catalytic activity">
    <reaction evidence="7">
        <text>DNA(n) + a 2'-deoxyribonucleoside 5'-triphosphate = DNA(n+1) + diphosphate</text>
        <dbReference type="Rhea" id="RHEA:22508"/>
        <dbReference type="Rhea" id="RHEA-COMP:17339"/>
        <dbReference type="Rhea" id="RHEA-COMP:17340"/>
        <dbReference type="ChEBI" id="CHEBI:33019"/>
        <dbReference type="ChEBI" id="CHEBI:61560"/>
        <dbReference type="ChEBI" id="CHEBI:173112"/>
        <dbReference type="EC" id="2.7.7.7"/>
    </reaction>
</comment>
<dbReference type="Pfam" id="PF14716">
    <property type="entry name" value="HHH_8"/>
    <property type="match status" value="1"/>
</dbReference>
<evidence type="ECO:0000256" key="4">
    <source>
        <dbReference type="ARBA" id="ARBA00022763"/>
    </source>
</evidence>
<dbReference type="InterPro" id="IPR010996">
    <property type="entry name" value="HHH_MUS81"/>
</dbReference>
<dbReference type="GO" id="GO:0008270">
    <property type="term" value="F:zinc ion binding"/>
    <property type="evidence" value="ECO:0007669"/>
    <property type="project" value="TreeGrafter"/>
</dbReference>
<comment type="caution">
    <text evidence="10">The sequence shown here is derived from an EMBL/GenBank/DDBJ whole genome shotgun (WGS) entry which is preliminary data.</text>
</comment>
<sequence length="607" mass="69353">MKKTFTNQEIAELLREIAAAYIVKNEDRFKIMAYENAAASIEHATSDVKDLWDDRKLDQLAGVGPNIASYLDELFKTGKVTHFDEVKKDLPKAMFVLLAIPGIGPKTAYQLAGELKLRQGKEIVDLENMGKKGKIREIEGFGEKTEKDILEGIVRFRKGQTKEKRMLLPVADSLAHEVLDYLEQCPAVIRGDALGSLRRMVSTIGDIDIAVETTDPKKVIDWFTRYPKVRKVLDQGQQSLVRVILDNGKQIDLRLQTPESYGAMLQYFTGSKSHNISLREFALKNEMSLSEHGIKILSQKSKFKGQNYNSKLKIYQFEKEESFYDFLGLDWIPPELREDQGEITAAVQHRLPKLIEPKDIKGDLHLHSDFPIETSHDEGGSSIEEIVRKCEGLGYEYVGLSEHNPSISQHRENEIITIIKKKKALIDQINYSSEKRTNNLPIKILNGLEIDIQPSGKLALPEGAFKYLDYAIVSIHSSFNLSRARMTDRVLKALSHSKIKIFGHPTGRMLNRREGYELDWEVIFDFCLKNNKWLEINCWPERLDLPDNLVLQAIKKGVKIIINTDSHQVDQLKMMKYGVAVARRGWAEKNDIINTLNLNRFMDELDK</sequence>
<keyword evidence="2" id="KW-0808">Transferase</keyword>
<proteinExistence type="predicted"/>
<dbReference type="GO" id="GO:0003677">
    <property type="term" value="F:DNA binding"/>
    <property type="evidence" value="ECO:0007669"/>
    <property type="project" value="InterPro"/>
</dbReference>
<dbReference type="InterPro" id="IPR047967">
    <property type="entry name" value="PolX_PHP"/>
</dbReference>
<evidence type="ECO:0000313" key="10">
    <source>
        <dbReference type="EMBL" id="PIU03134.1"/>
    </source>
</evidence>
<evidence type="ECO:0000313" key="11">
    <source>
        <dbReference type="Proteomes" id="UP000228996"/>
    </source>
</evidence>
<dbReference type="SUPFAM" id="SSF81301">
    <property type="entry name" value="Nucleotidyltransferase"/>
    <property type="match status" value="1"/>
</dbReference>
<dbReference type="InterPro" id="IPR050243">
    <property type="entry name" value="PHP_phosphatase"/>
</dbReference>
<evidence type="ECO:0000256" key="2">
    <source>
        <dbReference type="ARBA" id="ARBA00022679"/>
    </source>
</evidence>
<dbReference type="Gene3D" id="3.20.20.140">
    <property type="entry name" value="Metal-dependent hydrolases"/>
    <property type="match status" value="1"/>
</dbReference>
<dbReference type="CDD" id="cd00141">
    <property type="entry name" value="NT_POLXc"/>
    <property type="match status" value="1"/>
</dbReference>
<reference evidence="11" key="1">
    <citation type="submission" date="2017-09" db="EMBL/GenBank/DDBJ databases">
        <title>Depth-based differentiation of microbial function through sediment-hosted aquifers and enrichment of novel symbionts in the deep terrestrial subsurface.</title>
        <authorList>
            <person name="Probst A.J."/>
            <person name="Ladd B."/>
            <person name="Jarett J.K."/>
            <person name="Geller-Mcgrath D.E."/>
            <person name="Sieber C.M.K."/>
            <person name="Emerson J.B."/>
            <person name="Anantharaman K."/>
            <person name="Thomas B.C."/>
            <person name="Malmstrom R."/>
            <person name="Stieglmeier M."/>
            <person name="Klingl A."/>
            <person name="Woyke T."/>
            <person name="Ryan C.M."/>
            <person name="Banfield J.F."/>
        </authorList>
    </citation>
    <scope>NUCLEOTIDE SEQUENCE [LARGE SCALE GENOMIC DNA]</scope>
</reference>
<keyword evidence="5" id="KW-0239">DNA-directed DNA polymerase</keyword>
<dbReference type="EC" id="2.7.7.7" evidence="1"/>
<evidence type="ECO:0000256" key="3">
    <source>
        <dbReference type="ARBA" id="ARBA00022695"/>
    </source>
</evidence>
<dbReference type="InterPro" id="IPR002054">
    <property type="entry name" value="DNA-dir_DNA_pol_X"/>
</dbReference>
<evidence type="ECO:0000256" key="5">
    <source>
        <dbReference type="ARBA" id="ARBA00022932"/>
    </source>
</evidence>
<dbReference type="Gene3D" id="3.30.460.10">
    <property type="entry name" value="Beta Polymerase, domain 2"/>
    <property type="match status" value="1"/>
</dbReference>
<evidence type="ECO:0000256" key="1">
    <source>
        <dbReference type="ARBA" id="ARBA00012417"/>
    </source>
</evidence>
<dbReference type="Pfam" id="PF14791">
    <property type="entry name" value="DNA_pol_B_thumb"/>
    <property type="match status" value="1"/>
</dbReference>
<dbReference type="InterPro" id="IPR004013">
    <property type="entry name" value="PHP_dom"/>
</dbReference>
<dbReference type="Gene3D" id="1.10.150.20">
    <property type="entry name" value="5' to 3' exonuclease, C-terminal subdomain"/>
    <property type="match status" value="1"/>
</dbReference>
<keyword evidence="4" id="KW-0227">DNA damage</keyword>
<name>A0A2M6XBT7_9BACT</name>
<dbReference type="EMBL" id="PEYO01000022">
    <property type="protein sequence ID" value="PIU03134.1"/>
    <property type="molecule type" value="Genomic_DNA"/>
</dbReference>
<dbReference type="InterPro" id="IPR002008">
    <property type="entry name" value="DNA_pol_X_beta-like"/>
</dbReference>
<dbReference type="PANTHER" id="PTHR36928:SF1">
    <property type="entry name" value="PHOSPHATASE YCDX-RELATED"/>
    <property type="match status" value="1"/>
</dbReference>
<dbReference type="AlphaFoldDB" id="A0A2M6XBT7"/>
<dbReference type="Pfam" id="PF02811">
    <property type="entry name" value="PHP"/>
    <property type="match status" value="1"/>
</dbReference>
<dbReference type="Gene3D" id="1.10.150.110">
    <property type="entry name" value="DNA polymerase beta, N-terminal domain-like"/>
    <property type="match status" value="1"/>
</dbReference>
<dbReference type="CDD" id="cd07436">
    <property type="entry name" value="PHP_PolX"/>
    <property type="match status" value="1"/>
</dbReference>
<dbReference type="InterPro" id="IPR029398">
    <property type="entry name" value="PolB_thumb"/>
</dbReference>